<reference evidence="2" key="1">
    <citation type="submission" date="2021-02" db="EMBL/GenBank/DDBJ databases">
        <authorList>
            <person name="Dougan E. K."/>
            <person name="Rhodes N."/>
            <person name="Thang M."/>
            <person name="Chan C."/>
        </authorList>
    </citation>
    <scope>NUCLEOTIDE SEQUENCE</scope>
</reference>
<accession>A0A813ALQ4</accession>
<feature type="region of interest" description="Disordered" evidence="1">
    <location>
        <begin position="402"/>
        <end position="432"/>
    </location>
</feature>
<comment type="caution">
    <text evidence="2">The sequence shown here is derived from an EMBL/GenBank/DDBJ whole genome shotgun (WGS) entry which is preliminary data.</text>
</comment>
<organism evidence="2 3">
    <name type="scientific">Symbiodinium necroappetens</name>
    <dbReference type="NCBI Taxonomy" id="1628268"/>
    <lineage>
        <taxon>Eukaryota</taxon>
        <taxon>Sar</taxon>
        <taxon>Alveolata</taxon>
        <taxon>Dinophyceae</taxon>
        <taxon>Suessiales</taxon>
        <taxon>Symbiodiniaceae</taxon>
        <taxon>Symbiodinium</taxon>
    </lineage>
</organism>
<sequence>MLSSLLTGLVGVVVLHFYRARLCSWQEWFPHFIKTIQNWSVAEASNSRPADPQVFASVHQKREKLLKETAGVWSVMIEAFWLPYFCVVNCFAWGDPSQLPCFLSGFVVVPALHKLAKPGVKLTASVMQQFTLSTYLAILLSSVGFPRELMPILYVARIMLGSFGSDAQFSNMVNILIAPLWVLSHWMQKADAATADLFYFVISEIITLGVTALAIGTLNDKEYEIAAANMQLEAKVREVEEAERSGAAAQRLLAVTCDASTRLSDDLRIIGSSHSLSDLLMCGFGASGSQPSLEGTPFSRYVAAGDQQRLQEFIAESSQRDKPPRSMHLQMKDSSGISFNAELFHVAVPSMRSDQAIEHLIGISQEIAERTGPTELVDRFDRTLRTHVSAQSSDMRHILGAGVKSDKHTSPGENFSSSSRSNGSGRSSRSSRTQNLIRLSVLEKVNFVIDVQTLHDDFVLRSVTLSFKETENGSKSAMPNLLEWMRPNYRDKVYNWVQAHANAFYTGRECMETPR</sequence>
<keyword evidence="3" id="KW-1185">Reference proteome</keyword>
<protein>
    <submittedName>
        <fullName evidence="2">Uncharacterized protein</fullName>
    </submittedName>
</protein>
<feature type="non-terminal residue" evidence="2">
    <location>
        <position position="1"/>
    </location>
</feature>
<dbReference type="Proteomes" id="UP000601435">
    <property type="component" value="Unassembled WGS sequence"/>
</dbReference>
<feature type="compositionally biased region" description="Low complexity" evidence="1">
    <location>
        <begin position="416"/>
        <end position="432"/>
    </location>
</feature>
<dbReference type="OrthoDB" id="424722at2759"/>
<gene>
    <name evidence="2" type="ORF">SNEC2469_LOCUS28317</name>
</gene>
<dbReference type="AlphaFoldDB" id="A0A813ALQ4"/>
<evidence type="ECO:0000313" key="3">
    <source>
        <dbReference type="Proteomes" id="UP000601435"/>
    </source>
</evidence>
<evidence type="ECO:0000313" key="2">
    <source>
        <dbReference type="EMBL" id="CAE7873191.1"/>
    </source>
</evidence>
<name>A0A813ALQ4_9DINO</name>
<evidence type="ECO:0000256" key="1">
    <source>
        <dbReference type="SAM" id="MobiDB-lite"/>
    </source>
</evidence>
<dbReference type="EMBL" id="CAJNJA010061254">
    <property type="protein sequence ID" value="CAE7873191.1"/>
    <property type="molecule type" value="Genomic_DNA"/>
</dbReference>
<proteinExistence type="predicted"/>